<dbReference type="GO" id="GO:0000796">
    <property type="term" value="C:condensin complex"/>
    <property type="evidence" value="ECO:0007669"/>
    <property type="project" value="InterPro"/>
</dbReference>
<keyword evidence="3" id="KW-0158">Chromosome</keyword>
<protein>
    <submittedName>
        <fullName evidence="9">Chromosome-associated protein G</fullName>
    </submittedName>
</protein>
<evidence type="ECO:0000256" key="4">
    <source>
        <dbReference type="ARBA" id="ARBA00022618"/>
    </source>
</evidence>
<evidence type="ECO:0000256" key="3">
    <source>
        <dbReference type="ARBA" id="ARBA00022454"/>
    </source>
</evidence>
<proteinExistence type="inferred from homology"/>
<reference evidence="9 10" key="1">
    <citation type="submission" date="2016-04" db="EMBL/GenBank/DDBJ databases">
        <title>The genome of Intoshia linei affirms orthonectids as highly simplified spiralians.</title>
        <authorList>
            <person name="Mikhailov K.V."/>
            <person name="Slusarev G.S."/>
            <person name="Nikitin M.A."/>
            <person name="Logacheva M.D."/>
            <person name="Penin A."/>
            <person name="Aleoshin V."/>
            <person name="Panchin Y.V."/>
        </authorList>
    </citation>
    <scope>NUCLEOTIDE SEQUENCE [LARGE SCALE GENOMIC DNA]</scope>
    <source>
        <strain evidence="9">Intl2013</strain>
        <tissue evidence="9">Whole animal</tissue>
    </source>
</reference>
<dbReference type="SUPFAM" id="SSF48371">
    <property type="entry name" value="ARM repeat"/>
    <property type="match status" value="1"/>
</dbReference>
<name>A0A177B538_9BILA</name>
<gene>
    <name evidence="9" type="ORF">A3Q56_02855</name>
</gene>
<keyword evidence="10" id="KW-1185">Reference proteome</keyword>
<dbReference type="OrthoDB" id="27187at2759"/>
<keyword evidence="5" id="KW-0498">Mitosis</keyword>
<sequence>MVNPLLKKKNTCTVLTNDGELYNLMLDVQNFDSKIPDLCEKFLKLYIEYLLDISMIDVAQNATISLLLERNSTEIVERYLDFIARTAKMANQSKTDSIDEEMSEYVRELLKYFLEYTTCSKQIVRIHSCQSIAMILRHMGSEAIIDENLFLELQDSLVKRMDDVKSTVREQAVFALSRLQVQEDTACPVNSAFMVALSGDSCPSVRKAILKVISVSRMTVKKIIERTRDINSGVRKLALVVISDKIHMKALRISERLKILKNSMNDKSSNVKNYCENVLLAAWLYLSKDDLCIFVKALNVEISYEFLADIFKFMVKSFNVDDLVSKITGFNATEKIIPPNELSSPNVFVWCQVCRYVNGHDVYKSFIDKFIPSTVEYIAYLRKAIDYLMSIKNDSLNEDETLEGPDVYFIIRFLVEIAFELDTSDVYSRNELKSFLYDMLVNIPINNVSIEPVMKLYVTLFGNPRRVSDSIIEIISEIRQPIQTLDNEDKSFVSLVSLANSKRQSMNNDTINIKNETSLMSLDTENLVSDLIVKKNILRDRLDIAISEDNYIEAQNLMKEINDIMENHKNIEENYKKRNDVEMKFETEEMDEKTSLEDSKVLTKCLIILKNLLRNVQFNKLPESVCGCVDSLILNCVQSVIPVLRLESMVTLSLCAMYERVKAIEHLPLFIKISSIDPEYVIRSKAICIIFDLLSIYGTQFVTDSIPNVDSFPVDLTMEMTIVAKGKFDIANKTILYEETKDFKQKLKFNSSFLNESCGRPITLDLEINNIMSEIHKNWLNGKVVRTNCKDSNTTLKNDEVVFSCGSTKELLIYSLLSPLDNKCIENYSFTLAVDGICRLFIRKVIFSQTLLAKFLTVMFTPKNIVFKFVQILSSFFVRYAEVASNGLIGSDGLNLIFKHICQAWIISLKNISELIFNDSDYIGVEKNMNEFMLQLISIDILSSQEREKLNILYKNEIDDQDVETEPEHVKYSQYINSKSQYHKFMFNQLIAEMMEHEKVEYQKICLKTLLLLDVDFETLEYHEMINKIKFLKEGICDAAIVRYITKLEHKLSLLKPSSDSENENADNTLQNSILFTKVVDNDVNMTNETINETESNVPTQSKNMRLGIPGNTKLIDMTMTHQDTSYSITE</sequence>
<evidence type="ECO:0000256" key="6">
    <source>
        <dbReference type="ARBA" id="ARBA00023067"/>
    </source>
</evidence>
<evidence type="ECO:0000256" key="2">
    <source>
        <dbReference type="ARBA" id="ARBA00006533"/>
    </source>
</evidence>
<evidence type="ECO:0000313" key="9">
    <source>
        <dbReference type="EMBL" id="OAF69388.1"/>
    </source>
</evidence>
<organism evidence="9 10">
    <name type="scientific">Intoshia linei</name>
    <dbReference type="NCBI Taxonomy" id="1819745"/>
    <lineage>
        <taxon>Eukaryota</taxon>
        <taxon>Metazoa</taxon>
        <taxon>Spiralia</taxon>
        <taxon>Lophotrochozoa</taxon>
        <taxon>Mesozoa</taxon>
        <taxon>Orthonectida</taxon>
        <taxon>Rhopaluridae</taxon>
        <taxon>Intoshia</taxon>
    </lineage>
</organism>
<dbReference type="GO" id="GO:0007076">
    <property type="term" value="P:mitotic chromosome condensation"/>
    <property type="evidence" value="ECO:0007669"/>
    <property type="project" value="InterPro"/>
</dbReference>
<feature type="domain" description="Nuclear condensin complex subunit 3 C-terminal" evidence="8">
    <location>
        <begin position="604"/>
        <end position="1014"/>
    </location>
</feature>
<evidence type="ECO:0000256" key="1">
    <source>
        <dbReference type="ARBA" id="ARBA00004286"/>
    </source>
</evidence>
<evidence type="ECO:0000256" key="7">
    <source>
        <dbReference type="ARBA" id="ARBA00023306"/>
    </source>
</evidence>
<dbReference type="Proteomes" id="UP000078046">
    <property type="component" value="Unassembled WGS sequence"/>
</dbReference>
<evidence type="ECO:0000256" key="5">
    <source>
        <dbReference type="ARBA" id="ARBA00022776"/>
    </source>
</evidence>
<dbReference type="Gene3D" id="1.25.10.10">
    <property type="entry name" value="Leucine-rich Repeat Variant"/>
    <property type="match status" value="1"/>
</dbReference>
<comment type="subcellular location">
    <subcellularLocation>
        <location evidence="1">Chromosome</location>
    </subcellularLocation>
</comment>
<dbReference type="AlphaFoldDB" id="A0A177B538"/>
<evidence type="ECO:0000259" key="8">
    <source>
        <dbReference type="Pfam" id="PF12719"/>
    </source>
</evidence>
<dbReference type="EMBL" id="LWCA01000289">
    <property type="protein sequence ID" value="OAF69388.1"/>
    <property type="molecule type" value="Genomic_DNA"/>
</dbReference>
<dbReference type="PANTHER" id="PTHR14418:SF5">
    <property type="entry name" value="CONDENSIN COMPLEX SUBUNIT 3"/>
    <property type="match status" value="1"/>
</dbReference>
<dbReference type="GO" id="GO:0051301">
    <property type="term" value="P:cell division"/>
    <property type="evidence" value="ECO:0007669"/>
    <property type="project" value="UniProtKB-KW"/>
</dbReference>
<dbReference type="InterPro" id="IPR025977">
    <property type="entry name" value="Cnd3_C"/>
</dbReference>
<dbReference type="InterPro" id="IPR011989">
    <property type="entry name" value="ARM-like"/>
</dbReference>
<dbReference type="PANTHER" id="PTHR14418">
    <property type="entry name" value="CONDENSIN COMPLEX SUBUNIT 3-RELATED"/>
    <property type="match status" value="1"/>
</dbReference>
<dbReference type="GO" id="GO:0000793">
    <property type="term" value="C:condensed chromosome"/>
    <property type="evidence" value="ECO:0007669"/>
    <property type="project" value="TreeGrafter"/>
</dbReference>
<keyword evidence="6" id="KW-0226">DNA condensation</keyword>
<keyword evidence="7" id="KW-0131">Cell cycle</keyword>
<keyword evidence="4" id="KW-0132">Cell division</keyword>
<dbReference type="InterPro" id="IPR016024">
    <property type="entry name" value="ARM-type_fold"/>
</dbReference>
<comment type="caution">
    <text evidence="9">The sequence shown here is derived from an EMBL/GenBank/DDBJ whole genome shotgun (WGS) entry which is preliminary data.</text>
</comment>
<evidence type="ECO:0000313" key="10">
    <source>
        <dbReference type="Proteomes" id="UP000078046"/>
    </source>
</evidence>
<dbReference type="InterPro" id="IPR027165">
    <property type="entry name" value="CND3"/>
</dbReference>
<dbReference type="Pfam" id="PF12719">
    <property type="entry name" value="Cnd3"/>
    <property type="match status" value="1"/>
</dbReference>
<accession>A0A177B538</accession>
<comment type="similarity">
    <text evidence="2">Belongs to the CND3 (condensin subunit 3) family.</text>
</comment>